<dbReference type="VEuPathDB" id="FungiDB:PC110_g15719"/>
<gene>
    <name evidence="1" type="ORF">JG687_00019045</name>
</gene>
<dbReference type="PANTHER" id="PTHR46586:SF3">
    <property type="entry name" value="ANKYRIN REPEAT-CONTAINING PROTEIN"/>
    <property type="match status" value="1"/>
</dbReference>
<comment type="caution">
    <text evidence="1">The sequence shown here is derived from an EMBL/GenBank/DDBJ whole genome shotgun (WGS) entry which is preliminary data.</text>
</comment>
<dbReference type="InterPro" id="IPR052050">
    <property type="entry name" value="SecEffector_AnkRepeat"/>
</dbReference>
<evidence type="ECO:0000313" key="1">
    <source>
        <dbReference type="EMBL" id="KAG6942463.1"/>
    </source>
</evidence>
<sequence>MDKAAAQGQLVVMKWIRTNRYDGCSKNAMDDVARNGHLEALKWLHTNTTAGCTTRAMNDAAYKGQLEVCKWLHANRSEGCTVDAVRYAIGNGHLRVAFWLSMHYPQCIPEHNRMWQYPSNTFDMLLFMQVKYPSLFSLEFGRGTKSDHLYENRRGGDSLIAQWLNQKFLGHPTERHQLVMWPLM</sequence>
<dbReference type="OrthoDB" id="88476at2759"/>
<evidence type="ECO:0008006" key="3">
    <source>
        <dbReference type="Google" id="ProtNLM"/>
    </source>
</evidence>
<reference evidence="1" key="1">
    <citation type="submission" date="2021-01" db="EMBL/GenBank/DDBJ databases">
        <title>Phytophthora aleatoria, a newly-described species from Pinus radiata is distinct from Phytophthora cactorum isolates based on comparative genomics.</title>
        <authorList>
            <person name="Mcdougal R."/>
            <person name="Panda P."/>
            <person name="Williams N."/>
            <person name="Studholme D.J."/>
        </authorList>
    </citation>
    <scope>NUCLEOTIDE SEQUENCE</scope>
    <source>
        <strain evidence="1">NZFS 3830</strain>
    </source>
</reference>
<proteinExistence type="predicted"/>
<dbReference type="PANTHER" id="PTHR46586">
    <property type="entry name" value="ANKYRIN REPEAT-CONTAINING PROTEIN"/>
    <property type="match status" value="1"/>
</dbReference>
<dbReference type="Pfam" id="PF13637">
    <property type="entry name" value="Ank_4"/>
    <property type="match status" value="1"/>
</dbReference>
<organism evidence="1 2">
    <name type="scientific">Phytophthora cactorum</name>
    <dbReference type="NCBI Taxonomy" id="29920"/>
    <lineage>
        <taxon>Eukaryota</taxon>
        <taxon>Sar</taxon>
        <taxon>Stramenopiles</taxon>
        <taxon>Oomycota</taxon>
        <taxon>Peronosporomycetes</taxon>
        <taxon>Peronosporales</taxon>
        <taxon>Peronosporaceae</taxon>
        <taxon>Phytophthora</taxon>
    </lineage>
</organism>
<protein>
    <recommendedName>
        <fullName evidence="3">Ankyrin repeat-containing domain</fullName>
    </recommendedName>
</protein>
<dbReference type="InterPro" id="IPR002110">
    <property type="entry name" value="Ankyrin_rpt"/>
</dbReference>
<dbReference type="EMBL" id="JAENGZ010002971">
    <property type="protein sequence ID" value="KAG6942463.1"/>
    <property type="molecule type" value="Genomic_DNA"/>
</dbReference>
<accession>A0A8T1TKD3</accession>
<dbReference type="Proteomes" id="UP000688947">
    <property type="component" value="Unassembled WGS sequence"/>
</dbReference>
<name>A0A8T1TKD3_9STRA</name>
<evidence type="ECO:0000313" key="2">
    <source>
        <dbReference type="Proteomes" id="UP000688947"/>
    </source>
</evidence>
<dbReference type="AlphaFoldDB" id="A0A8T1TKD3"/>